<dbReference type="AlphaFoldDB" id="A0A1D2QLE0"/>
<evidence type="ECO:0000313" key="1">
    <source>
        <dbReference type="EMBL" id="ODS22391.1"/>
    </source>
</evidence>
<comment type="caution">
    <text evidence="1">The sequence shown here is derived from an EMBL/GenBank/DDBJ whole genome shotgun (WGS) entry which is preliminary data.</text>
</comment>
<reference evidence="1 2" key="1">
    <citation type="journal article" date="2016" name="Appl. Environ. Microbiol.">
        <title>Lack of Overt Genome Reduction in the Bryostatin-Producing Bryozoan Symbiont "Candidatus Endobugula sertula".</title>
        <authorList>
            <person name="Miller I.J."/>
            <person name="Vanee N."/>
            <person name="Fong S.S."/>
            <person name="Lim-Fong G.E."/>
            <person name="Kwan J.C."/>
        </authorList>
    </citation>
    <scope>NUCLEOTIDE SEQUENCE [LARGE SCALE GENOMIC DNA]</scope>
    <source>
        <strain evidence="1">AB1-4</strain>
    </source>
</reference>
<sequence length="135" mass="15592">MEKNFTIEQAISINCEDQNFDLHNCYDFKELKFEVATKTVILAFELNKSISGLDGSATSITFKFTGIDHFELSPQFANYVNHELSEMGYKNPDDTDYDWLVDESKSTNSDHIFFRLANDEYIRLHSCWAVVSTQP</sequence>
<name>A0A1D2QLE0_9GAMM</name>
<protein>
    <submittedName>
        <fullName evidence="1">Uncharacterized protein</fullName>
    </submittedName>
</protein>
<dbReference type="Proteomes" id="UP000242502">
    <property type="component" value="Unassembled WGS sequence"/>
</dbReference>
<dbReference type="EMBL" id="MDLC01000088">
    <property type="protein sequence ID" value="ODS22391.1"/>
    <property type="molecule type" value="Genomic_DNA"/>
</dbReference>
<gene>
    <name evidence="1" type="ORF">AB835_14410</name>
</gene>
<accession>A0A1D2QLE0</accession>
<proteinExistence type="predicted"/>
<evidence type="ECO:0000313" key="2">
    <source>
        <dbReference type="Proteomes" id="UP000242502"/>
    </source>
</evidence>
<organism evidence="1 2">
    <name type="scientific">Candidatus Endobugula sertula</name>
    <name type="common">Bugula neritina bacterial symbiont</name>
    <dbReference type="NCBI Taxonomy" id="62101"/>
    <lineage>
        <taxon>Bacteria</taxon>
        <taxon>Pseudomonadati</taxon>
        <taxon>Pseudomonadota</taxon>
        <taxon>Gammaproteobacteria</taxon>
        <taxon>Cellvibrionales</taxon>
        <taxon>Cellvibrionaceae</taxon>
        <taxon>Candidatus Endobugula</taxon>
    </lineage>
</organism>